<dbReference type="InterPro" id="IPR037293">
    <property type="entry name" value="Gal_Oxidase_central_sf"/>
</dbReference>
<evidence type="ECO:0000313" key="2">
    <source>
        <dbReference type="Proteomes" id="UP000886653"/>
    </source>
</evidence>
<evidence type="ECO:0000313" key="1">
    <source>
        <dbReference type="EMBL" id="KAG0139385.1"/>
    </source>
</evidence>
<dbReference type="Gene3D" id="2.130.10.80">
    <property type="entry name" value="Galactose oxidase/kelch, beta-propeller"/>
    <property type="match status" value="1"/>
</dbReference>
<comment type="caution">
    <text evidence="1">The sequence shown here is derived from an EMBL/GenBank/DDBJ whole genome shotgun (WGS) entry which is preliminary data.</text>
</comment>
<name>A0A9P6N8N8_9BASI</name>
<evidence type="ECO:0008006" key="3">
    <source>
        <dbReference type="Google" id="ProtNLM"/>
    </source>
</evidence>
<dbReference type="EMBL" id="MU167604">
    <property type="protein sequence ID" value="KAG0139385.1"/>
    <property type="molecule type" value="Genomic_DNA"/>
</dbReference>
<proteinExistence type="predicted"/>
<protein>
    <recommendedName>
        <fullName evidence="3">Galactose oxidase</fullName>
    </recommendedName>
</protein>
<sequence>MPDVVIMPNGKILIVNGGMSGMAGYGNLHDMVSYSNCANPIYTPVLYNAGAAPGKRFSLSNMLTSTIP</sequence>
<dbReference type="OrthoDB" id="2019572at2759"/>
<gene>
    <name evidence="1" type="ORF">CROQUDRAFT_101614</name>
</gene>
<reference evidence="1" key="1">
    <citation type="submission" date="2013-11" db="EMBL/GenBank/DDBJ databases">
        <title>Genome sequence of the fusiform rust pathogen reveals effectors for host alternation and coevolution with pine.</title>
        <authorList>
            <consortium name="DOE Joint Genome Institute"/>
            <person name="Smith K."/>
            <person name="Pendleton A."/>
            <person name="Kubisiak T."/>
            <person name="Anderson C."/>
            <person name="Salamov A."/>
            <person name="Aerts A."/>
            <person name="Riley R."/>
            <person name="Clum A."/>
            <person name="Lindquist E."/>
            <person name="Ence D."/>
            <person name="Campbell M."/>
            <person name="Kronenberg Z."/>
            <person name="Feau N."/>
            <person name="Dhillon B."/>
            <person name="Hamelin R."/>
            <person name="Burleigh J."/>
            <person name="Smith J."/>
            <person name="Yandell M."/>
            <person name="Nelson C."/>
            <person name="Grigoriev I."/>
            <person name="Davis J."/>
        </authorList>
    </citation>
    <scope>NUCLEOTIDE SEQUENCE</scope>
    <source>
        <strain evidence="1">G11</strain>
    </source>
</reference>
<dbReference type="Proteomes" id="UP000886653">
    <property type="component" value="Unassembled WGS sequence"/>
</dbReference>
<keyword evidence="2" id="KW-1185">Reference proteome</keyword>
<accession>A0A9P6N8N8</accession>
<dbReference type="AlphaFoldDB" id="A0A9P6N8N8"/>
<organism evidence="1 2">
    <name type="scientific">Cronartium quercuum f. sp. fusiforme G11</name>
    <dbReference type="NCBI Taxonomy" id="708437"/>
    <lineage>
        <taxon>Eukaryota</taxon>
        <taxon>Fungi</taxon>
        <taxon>Dikarya</taxon>
        <taxon>Basidiomycota</taxon>
        <taxon>Pucciniomycotina</taxon>
        <taxon>Pucciniomycetes</taxon>
        <taxon>Pucciniales</taxon>
        <taxon>Coleosporiaceae</taxon>
        <taxon>Cronartium</taxon>
    </lineage>
</organism>